<evidence type="ECO:0000256" key="1">
    <source>
        <dbReference type="SAM" id="MobiDB-lite"/>
    </source>
</evidence>
<dbReference type="RefSeq" id="WP_190311930.1">
    <property type="nucleotide sequence ID" value="NZ_JACNYL010000001.1"/>
</dbReference>
<keyword evidence="3" id="KW-1185">Reference proteome</keyword>
<dbReference type="Proteomes" id="UP000651112">
    <property type="component" value="Unassembled WGS sequence"/>
</dbReference>
<feature type="compositionally biased region" description="Basic and acidic residues" evidence="1">
    <location>
        <begin position="36"/>
        <end position="52"/>
    </location>
</feature>
<evidence type="ECO:0000313" key="3">
    <source>
        <dbReference type="Proteomes" id="UP000651112"/>
    </source>
</evidence>
<reference evidence="2 3" key="1">
    <citation type="submission" date="2020-08" db="EMBL/GenBank/DDBJ databases">
        <title>Sphingobacterium sp. DN00404 isolated from aquaculture water.</title>
        <authorList>
            <person name="Zhang M."/>
        </authorList>
    </citation>
    <scope>NUCLEOTIDE SEQUENCE [LARGE SCALE GENOMIC DNA]</scope>
    <source>
        <strain evidence="2 3">KCTC 42746</strain>
    </source>
</reference>
<accession>A0ABR7XLV1</accession>
<dbReference type="EMBL" id="JACNYL010000001">
    <property type="protein sequence ID" value="MBD1420129.1"/>
    <property type="molecule type" value="Genomic_DNA"/>
</dbReference>
<dbReference type="PROSITE" id="PS51257">
    <property type="entry name" value="PROKAR_LIPOPROTEIN"/>
    <property type="match status" value="1"/>
</dbReference>
<organism evidence="2 3">
    <name type="scientific">Sphingobacterium chuzhouense</name>
    <dbReference type="NCBI Taxonomy" id="1742264"/>
    <lineage>
        <taxon>Bacteria</taxon>
        <taxon>Pseudomonadati</taxon>
        <taxon>Bacteroidota</taxon>
        <taxon>Sphingobacteriia</taxon>
        <taxon>Sphingobacteriales</taxon>
        <taxon>Sphingobacteriaceae</taxon>
        <taxon>Sphingobacterium</taxon>
    </lineage>
</organism>
<name>A0ABR7XLV1_9SPHI</name>
<gene>
    <name evidence="2" type="ORF">H8B21_00965</name>
</gene>
<comment type="caution">
    <text evidence="2">The sequence shown here is derived from an EMBL/GenBank/DDBJ whole genome shotgun (WGS) entry which is preliminary data.</text>
</comment>
<sequence length="196" mass="21797">MKTSHLLSISYIIVTLLFSQSFLSCRKPLLPGPTGEKGEKGDKGQKGEDGQKGDPGAGGGIGNVYYSDWAYYSFEGLSSGYWRYTVTEPAISNDIITKGTTVVYFKRNNRVYKVDYLTDTESLTQRIELGQIWLYSSWNPSDGTMFRYIIIPPTASSNSSSNKSSAKMNTKTSQQASLAINLDDYYEVCEILDIEP</sequence>
<feature type="region of interest" description="Disordered" evidence="1">
    <location>
        <begin position="33"/>
        <end position="57"/>
    </location>
</feature>
<protein>
    <submittedName>
        <fullName evidence="2">Collagen-like protein</fullName>
    </submittedName>
</protein>
<proteinExistence type="predicted"/>
<evidence type="ECO:0000313" key="2">
    <source>
        <dbReference type="EMBL" id="MBD1420129.1"/>
    </source>
</evidence>